<proteinExistence type="predicted"/>
<gene>
    <name evidence="1" type="ORF">Ato02nite_021500</name>
</gene>
<sequence>MTTRRTALPVVWGRVPFGGCVYALNFDIGMVKVGRTQHLDARLKAHEDFMRNCYGAELLEVWLSGHHDCYAATERLAISTAESLMTADSIQIGREWFYGIDFGRLRELLAAVDPFAPARSVAPSARERRRPKESAGAKLSFRLLDWVIA</sequence>
<evidence type="ECO:0000313" key="1">
    <source>
        <dbReference type="EMBL" id="GIM90357.1"/>
    </source>
</evidence>
<name>A0A919T8H0_9ACTN</name>
<keyword evidence="2" id="KW-1185">Reference proteome</keyword>
<dbReference type="AlphaFoldDB" id="A0A919T8H0"/>
<reference evidence="1 2" key="1">
    <citation type="submission" date="2021-03" db="EMBL/GenBank/DDBJ databases">
        <title>Whole genome shotgun sequence of Actinoplanes toevensis NBRC 105298.</title>
        <authorList>
            <person name="Komaki H."/>
            <person name="Tamura T."/>
        </authorList>
    </citation>
    <scope>NUCLEOTIDE SEQUENCE [LARGE SCALE GENOMIC DNA]</scope>
    <source>
        <strain evidence="1 2">NBRC 105298</strain>
    </source>
</reference>
<accession>A0A919T8H0</accession>
<protein>
    <submittedName>
        <fullName evidence="1">Uncharacterized protein</fullName>
    </submittedName>
</protein>
<dbReference type="RefSeq" id="WP_213006293.1">
    <property type="nucleotide sequence ID" value="NZ_BOQN01000027.1"/>
</dbReference>
<dbReference type="Proteomes" id="UP000677082">
    <property type="component" value="Unassembled WGS sequence"/>
</dbReference>
<comment type="caution">
    <text evidence="1">The sequence shown here is derived from an EMBL/GenBank/DDBJ whole genome shotgun (WGS) entry which is preliminary data.</text>
</comment>
<dbReference type="EMBL" id="BOQN01000027">
    <property type="protein sequence ID" value="GIM90357.1"/>
    <property type="molecule type" value="Genomic_DNA"/>
</dbReference>
<evidence type="ECO:0000313" key="2">
    <source>
        <dbReference type="Proteomes" id="UP000677082"/>
    </source>
</evidence>
<organism evidence="1 2">
    <name type="scientific">Paractinoplanes toevensis</name>
    <dbReference type="NCBI Taxonomy" id="571911"/>
    <lineage>
        <taxon>Bacteria</taxon>
        <taxon>Bacillati</taxon>
        <taxon>Actinomycetota</taxon>
        <taxon>Actinomycetes</taxon>
        <taxon>Micromonosporales</taxon>
        <taxon>Micromonosporaceae</taxon>
        <taxon>Paractinoplanes</taxon>
    </lineage>
</organism>